<comment type="similarity">
    <text evidence="7">Belongs to the class-III pyridoxal-phosphate-dependent aminotransferase family. ArgD subfamily.</text>
</comment>
<dbReference type="InterPro" id="IPR049704">
    <property type="entry name" value="Aminotrans_3_PPA_site"/>
</dbReference>
<dbReference type="CDD" id="cd00610">
    <property type="entry name" value="OAT_like"/>
    <property type="match status" value="1"/>
</dbReference>
<keyword evidence="3 7" id="KW-0808">Transferase</keyword>
<dbReference type="PIRSF" id="PIRSF000521">
    <property type="entry name" value="Transaminase_4ab_Lys_Orn"/>
    <property type="match status" value="1"/>
</dbReference>
<gene>
    <name evidence="7" type="primary">argD</name>
    <name evidence="8" type="ORF">GXY80_06845</name>
</gene>
<dbReference type="GO" id="GO:0031299">
    <property type="term" value="F:taurine-pyruvate aminotransferase activity"/>
    <property type="evidence" value="ECO:0007669"/>
    <property type="project" value="UniProtKB-EC"/>
</dbReference>
<dbReference type="NCBIfam" id="TIGR00707">
    <property type="entry name" value="argD"/>
    <property type="match status" value="1"/>
</dbReference>
<dbReference type="Gene3D" id="3.90.1150.10">
    <property type="entry name" value="Aspartate Aminotransferase, domain 1"/>
    <property type="match status" value="1"/>
</dbReference>
<evidence type="ECO:0000256" key="1">
    <source>
        <dbReference type="ARBA" id="ARBA00022576"/>
    </source>
</evidence>
<dbReference type="AlphaFoldDB" id="A0A351U570"/>
<comment type="catalytic activity">
    <reaction evidence="6">
        <text>taurine + pyruvate = sulfoacetaldehyde + L-alanine</text>
        <dbReference type="Rhea" id="RHEA:10420"/>
        <dbReference type="ChEBI" id="CHEBI:15361"/>
        <dbReference type="ChEBI" id="CHEBI:57972"/>
        <dbReference type="ChEBI" id="CHEBI:58246"/>
        <dbReference type="ChEBI" id="CHEBI:507393"/>
        <dbReference type="EC" id="2.6.1.77"/>
    </reaction>
    <physiologicalReaction direction="left-to-right" evidence="6">
        <dbReference type="Rhea" id="RHEA:10421"/>
    </physiologicalReaction>
</comment>
<feature type="binding site" evidence="7">
    <location>
        <begin position="104"/>
        <end position="105"/>
    </location>
    <ligand>
        <name>pyridoxal 5'-phosphate</name>
        <dbReference type="ChEBI" id="CHEBI:597326"/>
    </ligand>
</feature>
<feature type="binding site" evidence="7">
    <location>
        <begin position="222"/>
        <end position="225"/>
    </location>
    <ligand>
        <name>pyridoxal 5'-phosphate</name>
        <dbReference type="ChEBI" id="CHEBI:597326"/>
    </ligand>
</feature>
<organism evidence="8 9">
    <name type="scientific">Syntrophorhabdus aromaticivorans</name>
    <dbReference type="NCBI Taxonomy" id="328301"/>
    <lineage>
        <taxon>Bacteria</taxon>
        <taxon>Pseudomonadati</taxon>
        <taxon>Thermodesulfobacteriota</taxon>
        <taxon>Syntrophorhabdia</taxon>
        <taxon>Syntrophorhabdales</taxon>
        <taxon>Syntrophorhabdaceae</taxon>
        <taxon>Syntrophorhabdus</taxon>
    </lineage>
</organism>
<dbReference type="NCBIfam" id="NF002325">
    <property type="entry name" value="PRK01278.1"/>
    <property type="match status" value="1"/>
</dbReference>
<evidence type="ECO:0000256" key="7">
    <source>
        <dbReference type="HAMAP-Rule" id="MF_01107"/>
    </source>
</evidence>
<comment type="cofactor">
    <cofactor evidence="7">
        <name>pyridoxal 5'-phosphate</name>
        <dbReference type="ChEBI" id="CHEBI:597326"/>
    </cofactor>
    <text evidence="7">Binds 1 pyridoxal phosphate per subunit.</text>
</comment>
<keyword evidence="1 7" id="KW-0032">Aminotransferase</keyword>
<evidence type="ECO:0000313" key="8">
    <source>
        <dbReference type="EMBL" id="NLW35184.1"/>
    </source>
</evidence>
<comment type="subcellular location">
    <subcellularLocation>
        <location evidence="7">Cytoplasm</location>
    </subcellularLocation>
</comment>
<dbReference type="InterPro" id="IPR005814">
    <property type="entry name" value="Aminotrans_3"/>
</dbReference>
<dbReference type="InterPro" id="IPR004636">
    <property type="entry name" value="AcOrn/SuccOrn_fam"/>
</dbReference>
<dbReference type="EC" id="2.6.1.11" evidence="7"/>
<evidence type="ECO:0000256" key="5">
    <source>
        <dbReference type="ARBA" id="ARBA00023317"/>
    </source>
</evidence>
<dbReference type="Pfam" id="PF00202">
    <property type="entry name" value="Aminotran_3"/>
    <property type="match status" value="1"/>
</dbReference>
<dbReference type="HAMAP" id="MF_01107">
    <property type="entry name" value="ArgD_aminotrans_3"/>
    <property type="match status" value="1"/>
</dbReference>
<dbReference type="GO" id="GO:0006526">
    <property type="term" value="P:L-arginine biosynthetic process"/>
    <property type="evidence" value="ECO:0007669"/>
    <property type="project" value="UniProtKB-UniRule"/>
</dbReference>
<dbReference type="PANTHER" id="PTHR11986">
    <property type="entry name" value="AMINOTRANSFERASE CLASS III"/>
    <property type="match status" value="1"/>
</dbReference>
<sequence length="398" mass="44247">MQEALIEKGKQYLANTYNRYPIAVTKGEGCWIWDMDGHRYLDLLAGIAVCNLGHVHKDVLEALISQAGKLFHASNLFYMEPQIRAAELLVEHSFGQKVFFCNSGAEANEAAIKLARRYSWKKYGQGRYEIIVMENSFHGRTLCTLSATGQRKFQEGFEPLVEGFKYVPFNDAAAVEGAISEKTCAVMLELIQAEGGVYVADKRYIKALRDLTRKKDILLILDEVQTGVGRTGKLFAYEHYEIDPDLMSLAKALGNGFPVGALVGKEEVMDVFEPGTHASTFGGNPLAAATVTATLNTLLGEGVIRHCEEMGKHLVNRLLSLKEKYPFIVDVRGKGLIWGIELSIDGDAVQREFLKEGVILNCTKGKILRLVPPLVIGSEEIDIFLEIADRIFEKAQKR</sequence>
<feature type="binding site" evidence="7">
    <location>
        <position position="280"/>
    </location>
    <ligand>
        <name>pyridoxal 5'-phosphate</name>
        <dbReference type="ChEBI" id="CHEBI:597326"/>
    </ligand>
</feature>
<evidence type="ECO:0000256" key="2">
    <source>
        <dbReference type="ARBA" id="ARBA00022605"/>
    </source>
</evidence>
<dbReference type="EMBL" id="JAAYEE010000112">
    <property type="protein sequence ID" value="NLW35184.1"/>
    <property type="molecule type" value="Genomic_DNA"/>
</dbReference>
<proteinExistence type="inferred from homology"/>
<accession>A0A351U570</accession>
<dbReference type="InterPro" id="IPR015422">
    <property type="entry name" value="PyrdxlP-dep_Trfase_small"/>
</dbReference>
<keyword evidence="2 7" id="KW-0028">Amino-acid biosynthesis</keyword>
<dbReference type="GO" id="GO:0042802">
    <property type="term" value="F:identical protein binding"/>
    <property type="evidence" value="ECO:0007669"/>
    <property type="project" value="TreeGrafter"/>
</dbReference>
<keyword evidence="7" id="KW-0055">Arginine biosynthesis</keyword>
<name>A0A351U570_9BACT</name>
<comment type="catalytic activity">
    <reaction evidence="7">
        <text>N(2)-acetyl-L-ornithine + 2-oxoglutarate = N-acetyl-L-glutamate 5-semialdehyde + L-glutamate</text>
        <dbReference type="Rhea" id="RHEA:18049"/>
        <dbReference type="ChEBI" id="CHEBI:16810"/>
        <dbReference type="ChEBI" id="CHEBI:29123"/>
        <dbReference type="ChEBI" id="CHEBI:29985"/>
        <dbReference type="ChEBI" id="CHEBI:57805"/>
        <dbReference type="EC" id="2.6.1.11"/>
    </reaction>
</comment>
<dbReference type="InterPro" id="IPR015424">
    <property type="entry name" value="PyrdxlP-dep_Trfase"/>
</dbReference>
<dbReference type="PROSITE" id="PS00600">
    <property type="entry name" value="AA_TRANSFER_CLASS_3"/>
    <property type="match status" value="1"/>
</dbReference>
<dbReference type="GO" id="GO:0005737">
    <property type="term" value="C:cytoplasm"/>
    <property type="evidence" value="ECO:0007669"/>
    <property type="project" value="UniProtKB-SubCell"/>
</dbReference>
<keyword evidence="5" id="KW-0670">Pyruvate</keyword>
<reference evidence="8" key="1">
    <citation type="journal article" date="2020" name="Biotechnol. Biofuels">
        <title>New insights from the biogas microbiome by comprehensive genome-resolved metagenomics of nearly 1600 species originating from multiple anaerobic digesters.</title>
        <authorList>
            <person name="Campanaro S."/>
            <person name="Treu L."/>
            <person name="Rodriguez-R L.M."/>
            <person name="Kovalovszki A."/>
            <person name="Ziels R.M."/>
            <person name="Maus I."/>
            <person name="Zhu X."/>
            <person name="Kougias P.G."/>
            <person name="Basile A."/>
            <person name="Luo G."/>
            <person name="Schluter A."/>
            <person name="Konstantinidis K.T."/>
            <person name="Angelidaki I."/>
        </authorList>
    </citation>
    <scope>NUCLEOTIDE SEQUENCE</scope>
    <source>
        <strain evidence="8">AS06rmzACSIP_7</strain>
    </source>
</reference>
<feature type="binding site" evidence="7">
    <location>
        <position position="140"/>
    </location>
    <ligand>
        <name>N(2)-acetyl-L-ornithine</name>
        <dbReference type="ChEBI" id="CHEBI:57805"/>
    </ligand>
</feature>
<evidence type="ECO:0000256" key="4">
    <source>
        <dbReference type="ARBA" id="ARBA00022898"/>
    </source>
</evidence>
<dbReference type="Proteomes" id="UP000777265">
    <property type="component" value="Unassembled WGS sequence"/>
</dbReference>
<comment type="miscellaneous">
    <text evidence="7">May also have succinyldiaminopimelate aminotransferase activity, thus carrying out the corresponding step in lysine biosynthesis.</text>
</comment>
<reference evidence="8" key="2">
    <citation type="submission" date="2020-01" db="EMBL/GenBank/DDBJ databases">
        <authorList>
            <person name="Campanaro S."/>
        </authorList>
    </citation>
    <scope>NUCLEOTIDE SEQUENCE</scope>
    <source>
        <strain evidence="8">AS06rmzACSIP_7</strain>
    </source>
</reference>
<evidence type="ECO:0000256" key="6">
    <source>
        <dbReference type="ARBA" id="ARBA00052998"/>
    </source>
</evidence>
<dbReference type="GO" id="GO:0030170">
    <property type="term" value="F:pyridoxal phosphate binding"/>
    <property type="evidence" value="ECO:0007669"/>
    <property type="project" value="InterPro"/>
</dbReference>
<evidence type="ECO:0000313" key="9">
    <source>
        <dbReference type="Proteomes" id="UP000777265"/>
    </source>
</evidence>
<comment type="pathway">
    <text evidence="7">Amino-acid biosynthesis; L-arginine biosynthesis; N(2)-acetyl-L-ornithine from L-glutamate: step 4/4.</text>
</comment>
<dbReference type="GO" id="GO:0003992">
    <property type="term" value="F:N2-acetyl-L-ornithine:2-oxoglutarate 5-aminotransferase activity"/>
    <property type="evidence" value="ECO:0007669"/>
    <property type="project" value="UniProtKB-UniRule"/>
</dbReference>
<comment type="subunit">
    <text evidence="7">Homodimer.</text>
</comment>
<feature type="modified residue" description="N6-(pyridoxal phosphate)lysine" evidence="7">
    <location>
        <position position="251"/>
    </location>
</feature>
<protein>
    <recommendedName>
        <fullName evidence="7">Acetylornithine aminotransferase</fullName>
        <shortName evidence="7">ACOAT</shortName>
        <ecNumber evidence="7">2.6.1.11</ecNumber>
    </recommendedName>
</protein>
<evidence type="ECO:0000256" key="3">
    <source>
        <dbReference type="ARBA" id="ARBA00022679"/>
    </source>
</evidence>
<feature type="binding site" evidence="7">
    <location>
        <position position="137"/>
    </location>
    <ligand>
        <name>pyridoxal 5'-phosphate</name>
        <dbReference type="ChEBI" id="CHEBI:597326"/>
    </ligand>
</feature>
<dbReference type="STRING" id="909663.GCA_000512235_03527"/>
<dbReference type="Gene3D" id="3.40.640.10">
    <property type="entry name" value="Type I PLP-dependent aspartate aminotransferase-like (Major domain)"/>
    <property type="match status" value="1"/>
</dbReference>
<keyword evidence="4 7" id="KW-0663">Pyridoxal phosphate</keyword>
<feature type="binding site" evidence="7">
    <location>
        <position position="279"/>
    </location>
    <ligand>
        <name>N(2)-acetyl-L-ornithine</name>
        <dbReference type="ChEBI" id="CHEBI:57805"/>
    </ligand>
</feature>
<dbReference type="InterPro" id="IPR050103">
    <property type="entry name" value="Class-III_PLP-dep_AT"/>
</dbReference>
<dbReference type="PANTHER" id="PTHR11986:SF79">
    <property type="entry name" value="ACETYLORNITHINE AMINOTRANSFERASE, MITOCHONDRIAL"/>
    <property type="match status" value="1"/>
</dbReference>
<keyword evidence="7" id="KW-0963">Cytoplasm</keyword>
<comment type="caution">
    <text evidence="8">The sequence shown here is derived from an EMBL/GenBank/DDBJ whole genome shotgun (WGS) entry which is preliminary data.</text>
</comment>
<dbReference type="FunFam" id="3.40.640.10:FF:000004">
    <property type="entry name" value="Acetylornithine aminotransferase"/>
    <property type="match status" value="1"/>
</dbReference>
<dbReference type="InterPro" id="IPR015421">
    <property type="entry name" value="PyrdxlP-dep_Trfase_major"/>
</dbReference>
<dbReference type="SUPFAM" id="SSF53383">
    <property type="entry name" value="PLP-dependent transferases"/>
    <property type="match status" value="1"/>
</dbReference>